<keyword evidence="3 5" id="KW-1133">Transmembrane helix</keyword>
<keyword evidence="4 5" id="KW-0472">Membrane</keyword>
<accession>A0A4C1T080</accession>
<sequence length="489" mass="54759">MEIGSDETSNKKPKYRPTMEIPLFMLMFGVHLSGNVMMNILLYRTCLHVLNYPDSQCSELLYPGERSNETMELEAEVQQYLSMVTMMHSVSGAIVPTILSLFLGAWSDKYGRKPLIMWPLLGMSLTSYLLVGFAALNGLGPWWYLLTVIPFTFSGGYSALFTGSFCYMADISTEKDRSFRISLMEAGLLFGNVIGTLASPYLVRVLGNVPLLIVVASAYTLAYVYVLFWIKESVKKATQGSMRSLFDFSLIRDLVRTCVKKRPNKRRKILFLLTLSCALSVSFTNNNLDYLYTRNKLQWSLDIYSIYAVGYTITAVIGLILGVTVLQKMLKVNDIWLTMLSYVSSVAENVIKAFAVVSWHMYLSSSVSLFRGLAQPILRSILSKLLPVEDLAKIFTLQSVLNVTLPMLAPLVFNPLYSATLNVFPGSIYIVCAGINIITIFVLSAAKYYIWKYPSAPSAPEKPVKIPAELRPELSEPGNIKVDDDMTKL</sequence>
<feature type="transmembrane region" description="Helical" evidence="5">
    <location>
        <begin position="428"/>
        <end position="450"/>
    </location>
</feature>
<feature type="transmembrane region" description="Helical" evidence="5">
    <location>
        <begin position="304"/>
        <end position="323"/>
    </location>
</feature>
<dbReference type="GO" id="GO:0016020">
    <property type="term" value="C:membrane"/>
    <property type="evidence" value="ECO:0007669"/>
    <property type="project" value="UniProtKB-SubCell"/>
</dbReference>
<comment type="subcellular location">
    <subcellularLocation>
        <location evidence="1">Membrane</location>
        <topology evidence="1">Multi-pass membrane protein</topology>
    </subcellularLocation>
</comment>
<protein>
    <recommendedName>
        <fullName evidence="8">Proton-coupled folate transporter</fullName>
    </recommendedName>
</protein>
<dbReference type="GO" id="GO:0022857">
    <property type="term" value="F:transmembrane transporter activity"/>
    <property type="evidence" value="ECO:0007669"/>
    <property type="project" value="InterPro"/>
</dbReference>
<evidence type="ECO:0000256" key="3">
    <source>
        <dbReference type="ARBA" id="ARBA00022989"/>
    </source>
</evidence>
<feature type="transmembrane region" description="Helical" evidence="5">
    <location>
        <begin position="209"/>
        <end position="230"/>
    </location>
</feature>
<dbReference type="SUPFAM" id="SSF103473">
    <property type="entry name" value="MFS general substrate transporter"/>
    <property type="match status" value="1"/>
</dbReference>
<dbReference type="Gene3D" id="1.20.1250.20">
    <property type="entry name" value="MFS general substrate transporter like domains"/>
    <property type="match status" value="1"/>
</dbReference>
<gene>
    <name evidence="6" type="ORF">EVAR_78077_1</name>
</gene>
<proteinExistence type="predicted"/>
<organism evidence="6 7">
    <name type="scientific">Eumeta variegata</name>
    <name type="common">Bagworm moth</name>
    <name type="synonym">Eumeta japonica</name>
    <dbReference type="NCBI Taxonomy" id="151549"/>
    <lineage>
        <taxon>Eukaryota</taxon>
        <taxon>Metazoa</taxon>
        <taxon>Ecdysozoa</taxon>
        <taxon>Arthropoda</taxon>
        <taxon>Hexapoda</taxon>
        <taxon>Insecta</taxon>
        <taxon>Pterygota</taxon>
        <taxon>Neoptera</taxon>
        <taxon>Endopterygota</taxon>
        <taxon>Lepidoptera</taxon>
        <taxon>Glossata</taxon>
        <taxon>Ditrysia</taxon>
        <taxon>Tineoidea</taxon>
        <taxon>Psychidae</taxon>
        <taxon>Oiketicinae</taxon>
        <taxon>Eumeta</taxon>
    </lineage>
</organism>
<name>A0A4C1T080_EUMVA</name>
<dbReference type="Pfam" id="PF07690">
    <property type="entry name" value="MFS_1"/>
    <property type="match status" value="1"/>
</dbReference>
<feature type="transmembrane region" description="Helical" evidence="5">
    <location>
        <begin position="269"/>
        <end position="284"/>
    </location>
</feature>
<evidence type="ECO:0000256" key="4">
    <source>
        <dbReference type="ARBA" id="ARBA00023136"/>
    </source>
</evidence>
<evidence type="ECO:0000256" key="5">
    <source>
        <dbReference type="SAM" id="Phobius"/>
    </source>
</evidence>
<reference evidence="6 7" key="1">
    <citation type="journal article" date="2019" name="Commun. Biol.">
        <title>The bagworm genome reveals a unique fibroin gene that provides high tensile strength.</title>
        <authorList>
            <person name="Kono N."/>
            <person name="Nakamura H."/>
            <person name="Ohtoshi R."/>
            <person name="Tomita M."/>
            <person name="Numata K."/>
            <person name="Arakawa K."/>
        </authorList>
    </citation>
    <scope>NUCLEOTIDE SEQUENCE [LARGE SCALE GENOMIC DNA]</scope>
</reference>
<feature type="transmembrane region" description="Helical" evidence="5">
    <location>
        <begin position="142"/>
        <end position="169"/>
    </location>
</feature>
<dbReference type="Proteomes" id="UP000299102">
    <property type="component" value="Unassembled WGS sequence"/>
</dbReference>
<dbReference type="PANTHER" id="PTHR23507:SF39">
    <property type="entry name" value="GH23453P-RELATED"/>
    <property type="match status" value="1"/>
</dbReference>
<evidence type="ECO:0008006" key="8">
    <source>
        <dbReference type="Google" id="ProtNLM"/>
    </source>
</evidence>
<feature type="transmembrane region" description="Helical" evidence="5">
    <location>
        <begin position="80"/>
        <end position="103"/>
    </location>
</feature>
<keyword evidence="7" id="KW-1185">Reference proteome</keyword>
<dbReference type="InterPro" id="IPR036259">
    <property type="entry name" value="MFS_trans_sf"/>
</dbReference>
<feature type="transmembrane region" description="Helical" evidence="5">
    <location>
        <begin position="21"/>
        <end position="43"/>
    </location>
</feature>
<evidence type="ECO:0000313" key="7">
    <source>
        <dbReference type="Proteomes" id="UP000299102"/>
    </source>
</evidence>
<dbReference type="OrthoDB" id="430300at2759"/>
<dbReference type="AlphaFoldDB" id="A0A4C1T080"/>
<dbReference type="InterPro" id="IPR011701">
    <property type="entry name" value="MFS"/>
</dbReference>
<evidence type="ECO:0000256" key="2">
    <source>
        <dbReference type="ARBA" id="ARBA00022692"/>
    </source>
</evidence>
<feature type="transmembrane region" description="Helical" evidence="5">
    <location>
        <begin position="115"/>
        <end position="136"/>
    </location>
</feature>
<comment type="caution">
    <text evidence="6">The sequence shown here is derived from an EMBL/GenBank/DDBJ whole genome shotgun (WGS) entry which is preliminary data.</text>
</comment>
<evidence type="ECO:0000256" key="1">
    <source>
        <dbReference type="ARBA" id="ARBA00004141"/>
    </source>
</evidence>
<dbReference type="EMBL" id="BGZK01000028">
    <property type="protein sequence ID" value="GBP07923.1"/>
    <property type="molecule type" value="Genomic_DNA"/>
</dbReference>
<feature type="transmembrane region" description="Helical" evidence="5">
    <location>
        <begin position="181"/>
        <end position="203"/>
    </location>
</feature>
<feature type="transmembrane region" description="Helical" evidence="5">
    <location>
        <begin position="394"/>
        <end position="416"/>
    </location>
</feature>
<dbReference type="PANTHER" id="PTHR23507">
    <property type="entry name" value="ZGC:174356"/>
    <property type="match status" value="1"/>
</dbReference>
<evidence type="ECO:0000313" key="6">
    <source>
        <dbReference type="EMBL" id="GBP07923.1"/>
    </source>
</evidence>
<keyword evidence="2 5" id="KW-0812">Transmembrane</keyword>